<dbReference type="AlphaFoldDB" id="A0A2C5XHU6"/>
<accession>A0A2C5XHU6</accession>
<organism evidence="2 3">
    <name type="scientific">Ophiocordyceps australis</name>
    <dbReference type="NCBI Taxonomy" id="1399860"/>
    <lineage>
        <taxon>Eukaryota</taxon>
        <taxon>Fungi</taxon>
        <taxon>Dikarya</taxon>
        <taxon>Ascomycota</taxon>
        <taxon>Pezizomycotina</taxon>
        <taxon>Sordariomycetes</taxon>
        <taxon>Hypocreomycetidae</taxon>
        <taxon>Hypocreales</taxon>
        <taxon>Ophiocordycipitaceae</taxon>
        <taxon>Ophiocordyceps</taxon>
    </lineage>
</organism>
<name>A0A2C5XHU6_9HYPO</name>
<dbReference type="STRING" id="1399860.A0A2C5XHU6"/>
<dbReference type="OrthoDB" id="3660917at2759"/>
<sequence length="136" mass="14943">MNFKCLVLVALVGFSAAIQGENVNPIDLVKSNMHQDVDGYIHLGMDGVVRSVSHDKKILDYLPLSPEQISAFIDNYPAHTPEQKDTLKAAFANVDGRVVSEDVMRNPPAHPEPATVEGQLAAPLSRWTLQCVYCIE</sequence>
<evidence type="ECO:0000313" key="2">
    <source>
        <dbReference type="EMBL" id="PHH63168.1"/>
    </source>
</evidence>
<comment type="caution">
    <text evidence="2">The sequence shown here is derived from an EMBL/GenBank/DDBJ whole genome shotgun (WGS) entry which is preliminary data.</text>
</comment>
<reference evidence="2 3" key="1">
    <citation type="submission" date="2017-06" db="EMBL/GenBank/DDBJ databases">
        <title>Ant-infecting Ophiocordyceps genomes reveal a high diversity of potential behavioral manipulation genes and a possible major role for enterotoxins.</title>
        <authorList>
            <person name="De Bekker C."/>
            <person name="Evans H.C."/>
            <person name="Brachmann A."/>
            <person name="Hughes D.P."/>
        </authorList>
    </citation>
    <scope>NUCLEOTIDE SEQUENCE [LARGE SCALE GENOMIC DNA]</scope>
    <source>
        <strain evidence="2 3">Map64</strain>
    </source>
</reference>
<feature type="chain" id="PRO_5012157447" evidence="1">
    <location>
        <begin position="21"/>
        <end position="136"/>
    </location>
</feature>
<gene>
    <name evidence="2" type="ORF">CDD81_6219</name>
</gene>
<protein>
    <submittedName>
        <fullName evidence="2">Uncharacterized protein</fullName>
    </submittedName>
</protein>
<evidence type="ECO:0000256" key="1">
    <source>
        <dbReference type="SAM" id="SignalP"/>
    </source>
</evidence>
<dbReference type="EMBL" id="NJET01000055">
    <property type="protein sequence ID" value="PHH63168.1"/>
    <property type="molecule type" value="Genomic_DNA"/>
</dbReference>
<keyword evidence="1" id="KW-0732">Signal</keyword>
<dbReference type="Proteomes" id="UP000226192">
    <property type="component" value="Unassembled WGS sequence"/>
</dbReference>
<feature type="signal peptide" evidence="1">
    <location>
        <begin position="1"/>
        <end position="20"/>
    </location>
</feature>
<evidence type="ECO:0000313" key="3">
    <source>
        <dbReference type="Proteomes" id="UP000226192"/>
    </source>
</evidence>
<proteinExistence type="predicted"/>
<keyword evidence="3" id="KW-1185">Reference proteome</keyword>